<evidence type="ECO:0000256" key="5">
    <source>
        <dbReference type="ARBA" id="ARBA00023034"/>
    </source>
</evidence>
<evidence type="ECO:0000256" key="4">
    <source>
        <dbReference type="ARBA" id="ARBA00022968"/>
    </source>
</evidence>
<dbReference type="GO" id="GO:0000139">
    <property type="term" value="C:Golgi membrane"/>
    <property type="evidence" value="ECO:0007669"/>
    <property type="project" value="UniProtKB-SubCell"/>
</dbReference>
<evidence type="ECO:0008006" key="10">
    <source>
        <dbReference type="Google" id="ProtNLM"/>
    </source>
</evidence>
<name>A0AA88S6L4_9ASTE</name>
<dbReference type="EMBL" id="JAVXUP010004438">
    <property type="protein sequence ID" value="KAK2997103.1"/>
    <property type="molecule type" value="Genomic_DNA"/>
</dbReference>
<dbReference type="Proteomes" id="UP001188597">
    <property type="component" value="Unassembled WGS sequence"/>
</dbReference>
<comment type="subcellular location">
    <subcellularLocation>
        <location evidence="1">Golgi apparatus membrane</location>
        <topology evidence="1">Single-pass type II membrane protein</topology>
    </subcellularLocation>
</comment>
<keyword evidence="5" id="KW-0333">Golgi apparatus</keyword>
<accession>A0AA88S6L4</accession>
<proteinExistence type="inferred from homology"/>
<keyword evidence="4" id="KW-0735">Signal-anchor</keyword>
<dbReference type="InterPro" id="IPR019446">
    <property type="entry name" value="BMT5-like"/>
</dbReference>
<evidence type="ECO:0000256" key="2">
    <source>
        <dbReference type="ARBA" id="ARBA00010271"/>
    </source>
</evidence>
<organism evidence="8 9">
    <name type="scientific">Escallonia herrerae</name>
    <dbReference type="NCBI Taxonomy" id="1293975"/>
    <lineage>
        <taxon>Eukaryota</taxon>
        <taxon>Viridiplantae</taxon>
        <taxon>Streptophyta</taxon>
        <taxon>Embryophyta</taxon>
        <taxon>Tracheophyta</taxon>
        <taxon>Spermatophyta</taxon>
        <taxon>Magnoliopsida</taxon>
        <taxon>eudicotyledons</taxon>
        <taxon>Gunneridae</taxon>
        <taxon>Pentapetalae</taxon>
        <taxon>asterids</taxon>
        <taxon>campanulids</taxon>
        <taxon>Escalloniales</taxon>
        <taxon>Escalloniaceae</taxon>
        <taxon>Escallonia</taxon>
    </lineage>
</organism>
<dbReference type="Pfam" id="PF10354">
    <property type="entry name" value="BMT5-like"/>
    <property type="match status" value="1"/>
</dbReference>
<dbReference type="GO" id="GO:0070475">
    <property type="term" value="P:rRNA base methylation"/>
    <property type="evidence" value="ECO:0007669"/>
    <property type="project" value="InterPro"/>
</dbReference>
<protein>
    <recommendedName>
        <fullName evidence="10">Glycosyltransferase</fullName>
    </recommendedName>
</protein>
<comment type="similarity">
    <text evidence="2">Belongs to the glycosyltransferase 47 family.</text>
</comment>
<evidence type="ECO:0000313" key="9">
    <source>
        <dbReference type="Proteomes" id="UP001188597"/>
    </source>
</evidence>
<gene>
    <name evidence="8" type="ORF">RJ639_024985</name>
</gene>
<dbReference type="InterPro" id="IPR040911">
    <property type="entry name" value="Exostosin_GT47"/>
</dbReference>
<dbReference type="AlphaFoldDB" id="A0AA88S6L4"/>
<feature type="domain" description="Exostosin GT47" evidence="6">
    <location>
        <begin position="252"/>
        <end position="531"/>
    </location>
</feature>
<dbReference type="PANTHER" id="PTHR11062:SF217">
    <property type="entry name" value="EXOSTOSIN FAMILY PROTEIN"/>
    <property type="match status" value="1"/>
</dbReference>
<dbReference type="Pfam" id="PF03016">
    <property type="entry name" value="Exostosin_GT47"/>
    <property type="match status" value="1"/>
</dbReference>
<keyword evidence="4" id="KW-0812">Transmembrane</keyword>
<dbReference type="InterPro" id="IPR004263">
    <property type="entry name" value="Exostosin"/>
</dbReference>
<keyword evidence="9" id="KW-1185">Reference proteome</keyword>
<dbReference type="PANTHER" id="PTHR11062">
    <property type="entry name" value="EXOSTOSIN HEPARAN SULFATE GLYCOSYLTRANSFERASE -RELATED"/>
    <property type="match status" value="1"/>
</dbReference>
<dbReference type="GO" id="GO:0016757">
    <property type="term" value="F:glycosyltransferase activity"/>
    <property type="evidence" value="ECO:0007669"/>
    <property type="project" value="UniProtKB-KW"/>
</dbReference>
<keyword evidence="3" id="KW-0808">Transferase</keyword>
<evidence type="ECO:0000259" key="7">
    <source>
        <dbReference type="Pfam" id="PF10354"/>
    </source>
</evidence>
<comment type="caution">
    <text evidence="8">The sequence shown here is derived from an EMBL/GenBank/DDBJ whole genome shotgun (WGS) entry which is preliminary data.</text>
</comment>
<evidence type="ECO:0000313" key="8">
    <source>
        <dbReference type="EMBL" id="KAK2997103.1"/>
    </source>
</evidence>
<evidence type="ECO:0000259" key="6">
    <source>
        <dbReference type="Pfam" id="PF03016"/>
    </source>
</evidence>
<reference evidence="8" key="1">
    <citation type="submission" date="2022-12" db="EMBL/GenBank/DDBJ databases">
        <title>Draft genome assemblies for two species of Escallonia (Escalloniales).</title>
        <authorList>
            <person name="Chanderbali A."/>
            <person name="Dervinis C."/>
            <person name="Anghel I."/>
            <person name="Soltis D."/>
            <person name="Soltis P."/>
            <person name="Zapata F."/>
        </authorList>
    </citation>
    <scope>NUCLEOTIDE SEQUENCE</scope>
    <source>
        <strain evidence="8">UCBG64.0493</strain>
        <tissue evidence="8">Leaf</tissue>
    </source>
</reference>
<feature type="domain" description="25S rRNA (uridine-N(3))-methyltransferase BMT5-like" evidence="7">
    <location>
        <begin position="34"/>
        <end position="102"/>
    </location>
</feature>
<sequence>MDKHGSSEPHSEELEILGRQLLHEVDVYMKTHKTRTDGELIERVFSFLKVGSTLGGEVHVTHRVGDPYNTWDVEKLACNVGLHLKEKVEFRQSEDSGYHNKRGSGINAFVAAITYSSKGSSLFSLPSSSWAWTTSIGTSSSSFSISSFGINTSSPWRNPRTALYPTFASEKMNRAVSNLVKDLNTESVLRRGKERDEKLERTEAGLARARALIRDATIDQSSSSSRQDPDYIPRGDIYRNAFVFHRSYVLMEHLFKIFVYEEGDLPLFHNGPCKDIYSTEGIFLSLMETATHFRTRDPEEAHVYFLPFSVVMILEHLFDPIIRDKAVLGRVIGDYVHTISTKYPYWNRSFGADHFMLSCHDWGPRATWYVHELYFTSIRALCNANISEFFNPRKDASIPDINLRTGDTTGLIGGMPLSNRTVLAFFAGQLHGRIRPALFQHWKDKDEDIRVYEKVPEGVSYEEMMKKSKYCICPSGYEVATPRIVEAIYAECVPVLISQHYVIPFSDVLNWDAFSIQVSLSEIPNLKEILMGTPEDKYVRMHEGVKQVQRHFLVNDPPKRYDVFHMILHSIWLRRLNLQIYG</sequence>
<evidence type="ECO:0000256" key="3">
    <source>
        <dbReference type="ARBA" id="ARBA00022676"/>
    </source>
</evidence>
<dbReference type="GO" id="GO:0070042">
    <property type="term" value="F:rRNA (uridine-N3-)-methyltransferase activity"/>
    <property type="evidence" value="ECO:0007669"/>
    <property type="project" value="InterPro"/>
</dbReference>
<keyword evidence="3" id="KW-0328">Glycosyltransferase</keyword>
<evidence type="ECO:0000256" key="1">
    <source>
        <dbReference type="ARBA" id="ARBA00004323"/>
    </source>
</evidence>